<sequence>MNSLREEKDDRFEEIGEDIGKDLGERERCGERKRPGKRERDICEKSNLEKYRQFFLSSFTLPGKGSDLGKDRRTTWENGKRCFGKTKGRERDLESEGKREKIRESKK</sequence>
<feature type="region of interest" description="Disordered" evidence="1">
    <location>
        <begin position="79"/>
        <end position="107"/>
    </location>
</feature>
<proteinExistence type="predicted"/>
<gene>
    <name evidence="2" type="ORF">Zmor_022467</name>
</gene>
<comment type="caution">
    <text evidence="2">The sequence shown here is derived from an EMBL/GenBank/DDBJ whole genome shotgun (WGS) entry which is preliminary data.</text>
</comment>
<reference evidence="2" key="1">
    <citation type="journal article" date="2023" name="G3 (Bethesda)">
        <title>Whole genome assemblies of Zophobas morio and Tenebrio molitor.</title>
        <authorList>
            <person name="Kaur S."/>
            <person name="Stinson S.A."/>
            <person name="diCenzo G.C."/>
        </authorList>
    </citation>
    <scope>NUCLEOTIDE SEQUENCE</scope>
    <source>
        <strain evidence="2">QUZm001</strain>
    </source>
</reference>
<dbReference type="EMBL" id="JALNTZ010000007">
    <property type="protein sequence ID" value="KAJ3644761.1"/>
    <property type="molecule type" value="Genomic_DNA"/>
</dbReference>
<dbReference type="AlphaFoldDB" id="A0AA38HWD6"/>
<evidence type="ECO:0000256" key="1">
    <source>
        <dbReference type="SAM" id="MobiDB-lite"/>
    </source>
</evidence>
<evidence type="ECO:0000313" key="3">
    <source>
        <dbReference type="Proteomes" id="UP001168821"/>
    </source>
</evidence>
<evidence type="ECO:0000313" key="2">
    <source>
        <dbReference type="EMBL" id="KAJ3644761.1"/>
    </source>
</evidence>
<keyword evidence="3" id="KW-1185">Reference proteome</keyword>
<feature type="compositionally biased region" description="Basic and acidic residues" evidence="1">
    <location>
        <begin position="87"/>
        <end position="107"/>
    </location>
</feature>
<name>A0AA38HWD6_9CUCU</name>
<organism evidence="2 3">
    <name type="scientific">Zophobas morio</name>
    <dbReference type="NCBI Taxonomy" id="2755281"/>
    <lineage>
        <taxon>Eukaryota</taxon>
        <taxon>Metazoa</taxon>
        <taxon>Ecdysozoa</taxon>
        <taxon>Arthropoda</taxon>
        <taxon>Hexapoda</taxon>
        <taxon>Insecta</taxon>
        <taxon>Pterygota</taxon>
        <taxon>Neoptera</taxon>
        <taxon>Endopterygota</taxon>
        <taxon>Coleoptera</taxon>
        <taxon>Polyphaga</taxon>
        <taxon>Cucujiformia</taxon>
        <taxon>Tenebrionidae</taxon>
        <taxon>Zophobas</taxon>
    </lineage>
</organism>
<protein>
    <submittedName>
        <fullName evidence="2">Uncharacterized protein</fullName>
    </submittedName>
</protein>
<dbReference type="Proteomes" id="UP001168821">
    <property type="component" value="Unassembled WGS sequence"/>
</dbReference>
<accession>A0AA38HWD6</accession>